<name>A0A9P0BH19_BRAAE</name>
<dbReference type="InterPro" id="IPR006578">
    <property type="entry name" value="MADF-dom"/>
</dbReference>
<protein>
    <recommendedName>
        <fullName evidence="1">MADF domain-containing protein</fullName>
    </recommendedName>
</protein>
<reference evidence="2" key="1">
    <citation type="submission" date="2021-12" db="EMBL/GenBank/DDBJ databases">
        <authorList>
            <person name="King R."/>
        </authorList>
    </citation>
    <scope>NUCLEOTIDE SEQUENCE</scope>
</reference>
<dbReference type="EMBL" id="OV121139">
    <property type="protein sequence ID" value="CAH0562971.1"/>
    <property type="molecule type" value="Genomic_DNA"/>
</dbReference>
<dbReference type="PROSITE" id="PS51029">
    <property type="entry name" value="MADF"/>
    <property type="match status" value="1"/>
</dbReference>
<dbReference type="Proteomes" id="UP001154078">
    <property type="component" value="Chromosome 8"/>
</dbReference>
<dbReference type="PANTHER" id="PTHR12243">
    <property type="entry name" value="MADF DOMAIN TRANSCRIPTION FACTOR"/>
    <property type="match status" value="1"/>
</dbReference>
<dbReference type="GO" id="GO:0005634">
    <property type="term" value="C:nucleus"/>
    <property type="evidence" value="ECO:0007669"/>
    <property type="project" value="TreeGrafter"/>
</dbReference>
<dbReference type="GO" id="GO:0006357">
    <property type="term" value="P:regulation of transcription by RNA polymerase II"/>
    <property type="evidence" value="ECO:0007669"/>
    <property type="project" value="TreeGrafter"/>
</dbReference>
<gene>
    <name evidence="2" type="ORF">MELIAE_LOCUS11978</name>
</gene>
<dbReference type="AlphaFoldDB" id="A0A9P0BH19"/>
<dbReference type="OrthoDB" id="8195830at2759"/>
<proteinExistence type="predicted"/>
<dbReference type="Pfam" id="PF10545">
    <property type="entry name" value="MADF_DNA_bdg"/>
    <property type="match status" value="1"/>
</dbReference>
<evidence type="ECO:0000313" key="3">
    <source>
        <dbReference type="Proteomes" id="UP001154078"/>
    </source>
</evidence>
<sequence length="207" mass="24042">MDEAERIRVVQQFPYLYDKKHSLFKDKMDRENSWKTIFGLMNDHQQHEIFSAIDVEKRWTSLRQKYSQQKKEIRTMPSGSAGGVKVKWSFFDSMGFLEEFVHARKWLTTNGSKCCIKDVAPLADLWEPLPELWDSLGTITSDNVATTEVTESKIRKKWSLWQGPLMMPFVNKPVAYCICLSVTEPAVNITMRLVTNFRCDANHKTIA</sequence>
<dbReference type="GO" id="GO:0005667">
    <property type="term" value="C:transcription regulator complex"/>
    <property type="evidence" value="ECO:0007669"/>
    <property type="project" value="TreeGrafter"/>
</dbReference>
<evidence type="ECO:0000313" key="2">
    <source>
        <dbReference type="EMBL" id="CAH0562971.1"/>
    </source>
</evidence>
<dbReference type="PANTHER" id="PTHR12243:SF67">
    <property type="entry name" value="COREPRESSOR OF PANGOLIN, ISOFORM A-RELATED"/>
    <property type="match status" value="1"/>
</dbReference>
<dbReference type="InterPro" id="IPR039353">
    <property type="entry name" value="TF_Adf1"/>
</dbReference>
<feature type="domain" description="MADF" evidence="1">
    <location>
        <begin position="5"/>
        <end position="102"/>
    </location>
</feature>
<evidence type="ECO:0000259" key="1">
    <source>
        <dbReference type="PROSITE" id="PS51029"/>
    </source>
</evidence>
<dbReference type="SMART" id="SM00595">
    <property type="entry name" value="MADF"/>
    <property type="match status" value="1"/>
</dbReference>
<organism evidence="2 3">
    <name type="scientific">Brassicogethes aeneus</name>
    <name type="common">Rape pollen beetle</name>
    <name type="synonym">Meligethes aeneus</name>
    <dbReference type="NCBI Taxonomy" id="1431903"/>
    <lineage>
        <taxon>Eukaryota</taxon>
        <taxon>Metazoa</taxon>
        <taxon>Ecdysozoa</taxon>
        <taxon>Arthropoda</taxon>
        <taxon>Hexapoda</taxon>
        <taxon>Insecta</taxon>
        <taxon>Pterygota</taxon>
        <taxon>Neoptera</taxon>
        <taxon>Endopterygota</taxon>
        <taxon>Coleoptera</taxon>
        <taxon>Polyphaga</taxon>
        <taxon>Cucujiformia</taxon>
        <taxon>Nitidulidae</taxon>
        <taxon>Meligethinae</taxon>
        <taxon>Brassicogethes</taxon>
    </lineage>
</organism>
<keyword evidence="3" id="KW-1185">Reference proteome</keyword>
<accession>A0A9P0BH19</accession>